<dbReference type="Gene3D" id="3.40.640.10">
    <property type="entry name" value="Type I PLP-dependent aspartate aminotransferase-like (Major domain)"/>
    <property type="match status" value="1"/>
</dbReference>
<dbReference type="InterPro" id="IPR015421">
    <property type="entry name" value="PyrdxlP-dep_Trfase_major"/>
</dbReference>
<dbReference type="Proteomes" id="UP001272242">
    <property type="component" value="Unassembled WGS sequence"/>
</dbReference>
<proteinExistence type="inferred from homology"/>
<dbReference type="InterPro" id="IPR050596">
    <property type="entry name" value="AspAT/PAT-like"/>
</dbReference>
<comment type="similarity">
    <text evidence="2">Belongs to the class-I pyridoxal-phosphate-dependent aminotransferase family.</text>
</comment>
<evidence type="ECO:0000256" key="5">
    <source>
        <dbReference type="ARBA" id="ARBA00022898"/>
    </source>
</evidence>
<dbReference type="CDD" id="cd00609">
    <property type="entry name" value="AAT_like"/>
    <property type="match status" value="1"/>
</dbReference>
<sequence length="425" mass="45940">MDRTVPSLSSFARGLTTETAFDVLAVARKLMTSGKDVIALQIGDSPFPTTASALKAAHAAIDAGLTRYCPSAGLPEFRETIAATVKKEFGVPATADNVVVGPGAKVFETYFCEAFLEPGDAVLVFQPAFPTFEPNIIRRGAKPVYVPLKQENQFRPDLGAIEKFVKSEPRARALFLNFPHNPTGGVATADDLKTIANIVRGTNIAVFSDEPYCHMVWNTAGPSVLGKHHSILAEPGMLEQCVGAYTFSKSYSMSGWRCGYMVTSAATAQVVSKMINTSLSCVPPIVQMAGKAALEHDAAERDDVMVKFHAKVVLLVNELRKLPDVTVLMPEGTFYVFPNVKPICDRLGITSHGLAMYLLEGADDKRGVACLGGECFGAAGQGFLRFSCAEPDERLVQAVQFFADAITRTERVKAYLEANPKYRAK</sequence>
<comment type="similarity">
    <text evidence="6">Belongs to the class-II pyridoxal-phosphate-dependent aminotransferase family.</text>
</comment>
<evidence type="ECO:0000256" key="3">
    <source>
        <dbReference type="ARBA" id="ARBA00022576"/>
    </source>
</evidence>
<evidence type="ECO:0000256" key="2">
    <source>
        <dbReference type="ARBA" id="ARBA00007441"/>
    </source>
</evidence>
<dbReference type="GO" id="GO:0008483">
    <property type="term" value="F:transaminase activity"/>
    <property type="evidence" value="ECO:0007669"/>
    <property type="project" value="UniProtKB-KW"/>
</dbReference>
<dbReference type="PANTHER" id="PTHR46383">
    <property type="entry name" value="ASPARTATE AMINOTRANSFERASE"/>
    <property type="match status" value="1"/>
</dbReference>
<dbReference type="InterPro" id="IPR015422">
    <property type="entry name" value="PyrdxlP-dep_Trfase_small"/>
</dbReference>
<protein>
    <submittedName>
        <fullName evidence="8">Aminotransferase class I/II-fold pyridoxal phosphate-dependent enzyme</fullName>
    </submittedName>
</protein>
<dbReference type="InterPro" id="IPR015424">
    <property type="entry name" value="PyrdxlP-dep_Trfase"/>
</dbReference>
<dbReference type="SUPFAM" id="SSF53383">
    <property type="entry name" value="PLP-dependent transferases"/>
    <property type="match status" value="1"/>
</dbReference>
<comment type="caution">
    <text evidence="8">The sequence shown here is derived from an EMBL/GenBank/DDBJ whole genome shotgun (WGS) entry which is preliminary data.</text>
</comment>
<keyword evidence="9" id="KW-1185">Reference proteome</keyword>
<reference evidence="9" key="1">
    <citation type="journal article" date="2023" name="Mar. Drugs">
        <title>Gemmata algarum, a Novel Planctomycete Isolated from an Algal Mat, Displays Antimicrobial Activity.</title>
        <authorList>
            <person name="Kumar G."/>
            <person name="Kallscheuer N."/>
            <person name="Kashif M."/>
            <person name="Ahamad S."/>
            <person name="Jagadeeshwari U."/>
            <person name="Pannikurungottu S."/>
            <person name="Haufschild T."/>
            <person name="Kabuu M."/>
            <person name="Sasikala C."/>
            <person name="Jogler C."/>
            <person name="Ramana C."/>
        </authorList>
    </citation>
    <scope>NUCLEOTIDE SEQUENCE [LARGE SCALE GENOMIC DNA]</scope>
    <source>
        <strain evidence="9">JC673</strain>
    </source>
</reference>
<gene>
    <name evidence="8" type="ORF">R5W23_000311</name>
</gene>
<evidence type="ECO:0000256" key="4">
    <source>
        <dbReference type="ARBA" id="ARBA00022679"/>
    </source>
</evidence>
<dbReference type="RefSeq" id="WP_320686108.1">
    <property type="nucleotide sequence ID" value="NZ_JAXBLV010000110.1"/>
</dbReference>
<evidence type="ECO:0000259" key="7">
    <source>
        <dbReference type="Pfam" id="PF00155"/>
    </source>
</evidence>
<evidence type="ECO:0000256" key="6">
    <source>
        <dbReference type="RuleBase" id="RU003693"/>
    </source>
</evidence>
<name>A0ABU5EY04_9BACT</name>
<accession>A0ABU5EY04</accession>
<keyword evidence="3 8" id="KW-0032">Aminotransferase</keyword>
<evidence type="ECO:0000313" key="9">
    <source>
        <dbReference type="Proteomes" id="UP001272242"/>
    </source>
</evidence>
<evidence type="ECO:0000256" key="1">
    <source>
        <dbReference type="ARBA" id="ARBA00001933"/>
    </source>
</evidence>
<dbReference type="EMBL" id="JAXBLV010000110">
    <property type="protein sequence ID" value="MDY3559320.1"/>
    <property type="molecule type" value="Genomic_DNA"/>
</dbReference>
<dbReference type="Pfam" id="PF00155">
    <property type="entry name" value="Aminotran_1_2"/>
    <property type="match status" value="1"/>
</dbReference>
<feature type="domain" description="Aminotransferase class I/classII large" evidence="7">
    <location>
        <begin position="35"/>
        <end position="396"/>
    </location>
</feature>
<dbReference type="Gene3D" id="3.90.1150.10">
    <property type="entry name" value="Aspartate Aminotransferase, domain 1"/>
    <property type="match status" value="1"/>
</dbReference>
<keyword evidence="5 6" id="KW-0663">Pyridoxal phosphate</keyword>
<dbReference type="InterPro" id="IPR001917">
    <property type="entry name" value="Aminotrans_II_pyridoxalP_BS"/>
</dbReference>
<dbReference type="InterPro" id="IPR004839">
    <property type="entry name" value="Aminotransferase_I/II_large"/>
</dbReference>
<organism evidence="8 9">
    <name type="scientific">Gemmata algarum</name>
    <dbReference type="NCBI Taxonomy" id="2975278"/>
    <lineage>
        <taxon>Bacteria</taxon>
        <taxon>Pseudomonadati</taxon>
        <taxon>Planctomycetota</taxon>
        <taxon>Planctomycetia</taxon>
        <taxon>Gemmatales</taxon>
        <taxon>Gemmataceae</taxon>
        <taxon>Gemmata</taxon>
    </lineage>
</organism>
<comment type="cofactor">
    <cofactor evidence="1 6">
        <name>pyridoxal 5'-phosphate</name>
        <dbReference type="ChEBI" id="CHEBI:597326"/>
    </cofactor>
</comment>
<dbReference type="PANTHER" id="PTHR46383:SF1">
    <property type="entry name" value="ASPARTATE AMINOTRANSFERASE"/>
    <property type="match status" value="1"/>
</dbReference>
<evidence type="ECO:0000313" key="8">
    <source>
        <dbReference type="EMBL" id="MDY3559320.1"/>
    </source>
</evidence>
<dbReference type="PROSITE" id="PS00599">
    <property type="entry name" value="AA_TRANSFER_CLASS_2"/>
    <property type="match status" value="1"/>
</dbReference>
<keyword evidence="4" id="KW-0808">Transferase</keyword>